<evidence type="ECO:0000256" key="5">
    <source>
        <dbReference type="ARBA" id="ARBA00022516"/>
    </source>
</evidence>
<dbReference type="Proteomes" id="UP000313645">
    <property type="component" value="Unassembled WGS sequence"/>
</dbReference>
<dbReference type="PANTHER" id="PTHR30372:SF4">
    <property type="entry name" value="LIPID-A-DISACCHARIDE SYNTHASE, MITOCHONDRIAL-RELATED"/>
    <property type="match status" value="1"/>
</dbReference>
<dbReference type="Gene3D" id="3.40.50.2000">
    <property type="entry name" value="Glycogen Phosphorylase B"/>
    <property type="match status" value="1"/>
</dbReference>
<comment type="function">
    <text evidence="1 11">Condensation of UDP-2,3-diacylglucosamine and 2,3-diacylglucosamine-1-phosphate to form lipid A disaccharide, a precursor of lipid A, a phosphorylated glycolipid that anchors the lipopolysaccharide to the outer membrane of the cell.</text>
</comment>
<evidence type="ECO:0000256" key="9">
    <source>
        <dbReference type="ARBA" id="ARBA00023098"/>
    </source>
</evidence>
<evidence type="ECO:0000256" key="8">
    <source>
        <dbReference type="ARBA" id="ARBA00022679"/>
    </source>
</evidence>
<evidence type="ECO:0000256" key="2">
    <source>
        <dbReference type="ARBA" id="ARBA00007868"/>
    </source>
</evidence>
<dbReference type="InterPro" id="IPR003835">
    <property type="entry name" value="Glyco_trans_19"/>
</dbReference>
<evidence type="ECO:0000256" key="11">
    <source>
        <dbReference type="HAMAP-Rule" id="MF_00392"/>
    </source>
</evidence>
<proteinExistence type="inferred from homology"/>
<organism evidence="12 13">
    <name type="scientific">Marinobacter halodurans</name>
    <dbReference type="NCBI Taxonomy" id="2528979"/>
    <lineage>
        <taxon>Bacteria</taxon>
        <taxon>Pseudomonadati</taxon>
        <taxon>Pseudomonadota</taxon>
        <taxon>Gammaproteobacteria</taxon>
        <taxon>Pseudomonadales</taxon>
        <taxon>Marinobacteraceae</taxon>
        <taxon>Marinobacter</taxon>
    </lineage>
</organism>
<evidence type="ECO:0000256" key="7">
    <source>
        <dbReference type="ARBA" id="ARBA00022676"/>
    </source>
</evidence>
<reference evidence="12 13" key="1">
    <citation type="submission" date="2019-02" db="EMBL/GenBank/DDBJ databases">
        <title>Marinobacter halodurans sp. nov., a marine bacterium isolated from sea tidal flat.</title>
        <authorList>
            <person name="Yoo Y."/>
            <person name="Lee D.W."/>
            <person name="Kim B.S."/>
            <person name="Kim J.-J."/>
        </authorList>
    </citation>
    <scope>NUCLEOTIDE SEQUENCE [LARGE SCALE GENOMIC DNA]</scope>
    <source>
        <strain evidence="12 13">YJ-S3-2</strain>
    </source>
</reference>
<evidence type="ECO:0000256" key="4">
    <source>
        <dbReference type="ARBA" id="ARBA00020902"/>
    </source>
</evidence>
<comment type="pathway">
    <text evidence="11">Bacterial outer membrane biogenesis; LPS lipid A biosynthesis.</text>
</comment>
<keyword evidence="5 11" id="KW-0444">Lipid biosynthesis</keyword>
<dbReference type="PANTHER" id="PTHR30372">
    <property type="entry name" value="LIPID-A-DISACCHARIDE SYNTHASE"/>
    <property type="match status" value="1"/>
</dbReference>
<keyword evidence="8 11" id="KW-0808">Transferase</keyword>
<comment type="caution">
    <text evidence="12">The sequence shown here is derived from an EMBL/GenBank/DDBJ whole genome shotgun (WGS) entry which is preliminary data.</text>
</comment>
<evidence type="ECO:0000256" key="3">
    <source>
        <dbReference type="ARBA" id="ARBA00012687"/>
    </source>
</evidence>
<keyword evidence="9 11" id="KW-0443">Lipid metabolism</keyword>
<keyword evidence="6 11" id="KW-0441">Lipid A biosynthesis</keyword>
<dbReference type="RefSeq" id="WP_131481077.1">
    <property type="nucleotide sequence ID" value="NZ_SJDL01000010.1"/>
</dbReference>
<dbReference type="EC" id="2.4.1.182" evidence="3 11"/>
<evidence type="ECO:0000313" key="13">
    <source>
        <dbReference type="Proteomes" id="UP000313645"/>
    </source>
</evidence>
<evidence type="ECO:0000256" key="6">
    <source>
        <dbReference type="ARBA" id="ARBA00022556"/>
    </source>
</evidence>
<evidence type="ECO:0000256" key="10">
    <source>
        <dbReference type="ARBA" id="ARBA00048975"/>
    </source>
</evidence>
<keyword evidence="13" id="KW-1185">Reference proteome</keyword>
<dbReference type="EMBL" id="SJDL01000010">
    <property type="protein sequence ID" value="TBW56736.1"/>
    <property type="molecule type" value="Genomic_DNA"/>
</dbReference>
<dbReference type="HAMAP" id="MF_00392">
    <property type="entry name" value="LpxB"/>
    <property type="match status" value="1"/>
</dbReference>
<evidence type="ECO:0000313" key="12">
    <source>
        <dbReference type="EMBL" id="TBW56736.1"/>
    </source>
</evidence>
<gene>
    <name evidence="11" type="primary">lpxB</name>
    <name evidence="12" type="ORF">EZI54_08465</name>
</gene>
<keyword evidence="7 11" id="KW-0328">Glycosyltransferase</keyword>
<sequence>MVSYRPLTIGIVAGEASGDILGAGLIRSLRQRYPNAHFAGIGGEEMQAAGFHSLVPMDRLSVMGLVEVLERLRELVSIRRRVRDYFLITPPAIVIGIDSPDFTIGLELRLRQAGIRTAHYVSPSVWAWRRKRIHKIARAVDKMLTLFPFEARFYEEHGVPVACVGHPLADAIPMEPDTRAARRSLELDTSAPVLAILPGSRAGEVERLGGLFLAAAHWLQSRQSDLQLVIPCVNRARQLQIEALLDSMDVRLPVRLVLGRSREVMAASDVVLLASGTATLEAMLLKKPMVVGYRLNSFSYFLASRLVKVPHVALPNLLARRELVPELLQDNATPEALGQAVLDRLKPGPDVDSLKVAFAELHELLRRNANERAAEALVPLIEGEAGDDR</sequence>
<evidence type="ECO:0000256" key="1">
    <source>
        <dbReference type="ARBA" id="ARBA00002056"/>
    </source>
</evidence>
<comment type="similarity">
    <text evidence="2 11">Belongs to the LpxB family.</text>
</comment>
<comment type="catalytic activity">
    <reaction evidence="10 11">
        <text>a lipid X + a UDP-2-N,3-O-bis[(3R)-3-hydroxyacyl]-alpha-D-glucosamine = a lipid A disaccharide + UDP + H(+)</text>
        <dbReference type="Rhea" id="RHEA:67828"/>
        <dbReference type="ChEBI" id="CHEBI:15378"/>
        <dbReference type="ChEBI" id="CHEBI:58223"/>
        <dbReference type="ChEBI" id="CHEBI:137748"/>
        <dbReference type="ChEBI" id="CHEBI:176338"/>
        <dbReference type="ChEBI" id="CHEBI:176343"/>
        <dbReference type="EC" id="2.4.1.182"/>
    </reaction>
</comment>
<dbReference type="SUPFAM" id="SSF53756">
    <property type="entry name" value="UDP-Glycosyltransferase/glycogen phosphorylase"/>
    <property type="match status" value="1"/>
</dbReference>
<dbReference type="NCBIfam" id="TIGR00215">
    <property type="entry name" value="lpxB"/>
    <property type="match status" value="1"/>
</dbReference>
<accession>A0ABY1ZQS1</accession>
<dbReference type="Pfam" id="PF02684">
    <property type="entry name" value="LpxB"/>
    <property type="match status" value="1"/>
</dbReference>
<protein>
    <recommendedName>
        <fullName evidence="4 11">Lipid-A-disaccharide synthase</fullName>
        <ecNumber evidence="3 11">2.4.1.182</ecNumber>
    </recommendedName>
</protein>
<dbReference type="GO" id="GO:0008915">
    <property type="term" value="F:lipid-A-disaccharide synthase activity"/>
    <property type="evidence" value="ECO:0007669"/>
    <property type="project" value="UniProtKB-EC"/>
</dbReference>
<name>A0ABY1ZQS1_9GAMM</name>